<comment type="caution">
    <text evidence="1">The sequence shown here is derived from an EMBL/GenBank/DDBJ whole genome shotgun (WGS) entry which is preliminary data.</text>
</comment>
<dbReference type="RefSeq" id="WP_321548882.1">
    <property type="nucleotide sequence ID" value="NZ_JAXIVS010000010.1"/>
</dbReference>
<protein>
    <submittedName>
        <fullName evidence="1">Uncharacterized protein</fullName>
    </submittedName>
</protein>
<dbReference type="Proteomes" id="UP001291309">
    <property type="component" value="Unassembled WGS sequence"/>
</dbReference>
<dbReference type="Gene3D" id="2.30.320.10">
    <property type="entry name" value="YwqG-like"/>
    <property type="match status" value="1"/>
</dbReference>
<gene>
    <name evidence="1" type="ORF">SYV04_27440</name>
</gene>
<sequence length="67" mass="7513">MGADKVGGYPGWLQSAEPQKCRKCHKPMRFVAQLNDQEGELNFGDASVGYLFVCPAEHEGRFHWQCG</sequence>
<evidence type="ECO:0000313" key="2">
    <source>
        <dbReference type="Proteomes" id="UP001291309"/>
    </source>
</evidence>
<name>A0ABU5HA10_9BACT</name>
<reference evidence="1 2" key="1">
    <citation type="submission" date="2023-12" db="EMBL/GenBank/DDBJ databases">
        <title>the genome sequence of Hyalangium sp. s54d21.</title>
        <authorList>
            <person name="Zhang X."/>
        </authorList>
    </citation>
    <scope>NUCLEOTIDE SEQUENCE [LARGE SCALE GENOMIC DNA]</scope>
    <source>
        <strain evidence="2">s54d21</strain>
    </source>
</reference>
<keyword evidence="2" id="KW-1185">Reference proteome</keyword>
<proteinExistence type="predicted"/>
<dbReference type="EMBL" id="JAXIVS010000010">
    <property type="protein sequence ID" value="MDY7230160.1"/>
    <property type="molecule type" value="Genomic_DNA"/>
</dbReference>
<evidence type="ECO:0000313" key="1">
    <source>
        <dbReference type="EMBL" id="MDY7230160.1"/>
    </source>
</evidence>
<organism evidence="1 2">
    <name type="scientific">Hyalangium rubrum</name>
    <dbReference type="NCBI Taxonomy" id="3103134"/>
    <lineage>
        <taxon>Bacteria</taxon>
        <taxon>Pseudomonadati</taxon>
        <taxon>Myxococcota</taxon>
        <taxon>Myxococcia</taxon>
        <taxon>Myxococcales</taxon>
        <taxon>Cystobacterineae</taxon>
        <taxon>Archangiaceae</taxon>
        <taxon>Hyalangium</taxon>
    </lineage>
</organism>
<accession>A0ABU5HA10</accession>